<dbReference type="Proteomes" id="UP000265618">
    <property type="component" value="Unassembled WGS sequence"/>
</dbReference>
<evidence type="ECO:0000256" key="1">
    <source>
        <dbReference type="ARBA" id="ARBA00004123"/>
    </source>
</evidence>
<evidence type="ECO:0000256" key="6">
    <source>
        <dbReference type="SAM" id="MobiDB-lite"/>
    </source>
</evidence>
<dbReference type="AlphaFoldDB" id="A0A391NGW9"/>
<dbReference type="PANTHER" id="PTHR31661:SF1">
    <property type="entry name" value="CDAN1-INTERACTING NUCLEASE 1"/>
    <property type="match status" value="1"/>
</dbReference>
<protein>
    <recommendedName>
        <fullName evidence="5">CDAN1-interacting nuclease 1</fullName>
    </recommendedName>
</protein>
<dbReference type="OrthoDB" id="1272at2759"/>
<evidence type="ECO:0000256" key="4">
    <source>
        <dbReference type="ARBA" id="ARBA00023242"/>
    </source>
</evidence>
<dbReference type="GO" id="GO:0005737">
    <property type="term" value="C:cytoplasm"/>
    <property type="evidence" value="ECO:0007669"/>
    <property type="project" value="UniProtKB-SubCell"/>
</dbReference>
<name>A0A391NGW9_9EUKA</name>
<dbReference type="Pfam" id="PF14811">
    <property type="entry name" value="TPD"/>
    <property type="match status" value="1"/>
</dbReference>
<dbReference type="EMBL" id="BDIP01000010">
    <property type="protein sequence ID" value="GCA61951.1"/>
    <property type="molecule type" value="Genomic_DNA"/>
</dbReference>
<comment type="subcellular location">
    <subcellularLocation>
        <location evidence="2">Cytoplasm</location>
    </subcellularLocation>
    <subcellularLocation>
        <location evidence="1">Nucleus</location>
    </subcellularLocation>
</comment>
<evidence type="ECO:0000313" key="8">
    <source>
        <dbReference type="Proteomes" id="UP000265618"/>
    </source>
</evidence>
<dbReference type="GO" id="GO:0005634">
    <property type="term" value="C:nucleus"/>
    <property type="evidence" value="ECO:0007669"/>
    <property type="project" value="UniProtKB-SubCell"/>
</dbReference>
<dbReference type="InterPro" id="IPR029404">
    <property type="entry name" value="CDIN1"/>
</dbReference>
<evidence type="ECO:0000256" key="5">
    <source>
        <dbReference type="ARBA" id="ARBA00023480"/>
    </source>
</evidence>
<organism evidence="7 8">
    <name type="scientific">Kipferlia bialata</name>
    <dbReference type="NCBI Taxonomy" id="797122"/>
    <lineage>
        <taxon>Eukaryota</taxon>
        <taxon>Metamonada</taxon>
        <taxon>Carpediemonas-like organisms</taxon>
        <taxon>Kipferlia</taxon>
    </lineage>
</organism>
<feature type="region of interest" description="Disordered" evidence="6">
    <location>
        <begin position="1"/>
        <end position="75"/>
    </location>
</feature>
<sequence length="450" mass="49145">MAGSRRRIQVPLGVSFGEDERERLPPRAPKPTRTPQGKERAGNQRDAGGAWGEGGRGSRGRAPRPRAPRPPYTSVDELVEERVGALLSRADTDFSLSVYISLFNFGFIHRPRRYAQGRPKRPQHELWSAVGLAAEGLECDVVKLADSRVGMARERARDRASQAVQRGEGPEAVSDLGKLLLSLQERGRQRVPRSADLYSSILRLRLWQTVFFDSLMLSADFSAAAASLAKMPVSEEREAVFACLDTAYVHSGSIRSGNSPHLGALAGNLFEYRVQHTLLGLGLREGEEGETGGAPPPDTIQVDSGVGEWEDAPVLGSETGEGSPHPSSPSPTPLPHFPCGVPFRTETDLRFVASMATPDVIFDRPRLIDGRAVGWVEVKATYGSVQTFERDILAQLSSYRGMFGPGLCVFAYGFHPSAESLLDQVGLSDVVLCNWVWFSTHKAELGWDVQ</sequence>
<keyword evidence="8" id="KW-1185">Reference proteome</keyword>
<feature type="region of interest" description="Disordered" evidence="6">
    <location>
        <begin position="310"/>
        <end position="337"/>
    </location>
</feature>
<evidence type="ECO:0000313" key="7">
    <source>
        <dbReference type="EMBL" id="GCA61951.1"/>
    </source>
</evidence>
<evidence type="ECO:0000256" key="2">
    <source>
        <dbReference type="ARBA" id="ARBA00004496"/>
    </source>
</evidence>
<feature type="region of interest" description="Disordered" evidence="6">
    <location>
        <begin position="285"/>
        <end position="304"/>
    </location>
</feature>
<gene>
    <name evidence="7" type="ORF">KIPB_000108</name>
</gene>
<keyword evidence="4" id="KW-0539">Nucleus</keyword>
<comment type="caution">
    <text evidence="7">The sequence shown here is derived from an EMBL/GenBank/DDBJ whole genome shotgun (WGS) entry which is preliminary data.</text>
</comment>
<feature type="compositionally biased region" description="Pro residues" evidence="6">
    <location>
        <begin position="326"/>
        <end position="336"/>
    </location>
</feature>
<proteinExistence type="predicted"/>
<feature type="compositionally biased region" description="Basic residues" evidence="6">
    <location>
        <begin position="58"/>
        <end position="67"/>
    </location>
</feature>
<accession>A0A391NGW9</accession>
<dbReference type="PANTHER" id="PTHR31661">
    <property type="entry name" value="SIMILAR TO CDNA SEQUENCE BC052040"/>
    <property type="match status" value="1"/>
</dbReference>
<evidence type="ECO:0000256" key="3">
    <source>
        <dbReference type="ARBA" id="ARBA00022490"/>
    </source>
</evidence>
<reference evidence="7 8" key="1">
    <citation type="journal article" date="2018" name="PLoS ONE">
        <title>The draft genome of Kipferlia bialata reveals reductive genome evolution in fornicate parasites.</title>
        <authorList>
            <person name="Tanifuji G."/>
            <person name="Takabayashi S."/>
            <person name="Kume K."/>
            <person name="Takagi M."/>
            <person name="Nakayama T."/>
            <person name="Kamikawa R."/>
            <person name="Inagaki Y."/>
            <person name="Hashimoto T."/>
        </authorList>
    </citation>
    <scope>NUCLEOTIDE SEQUENCE [LARGE SCALE GENOMIC DNA]</scope>
    <source>
        <strain evidence="7">NY0173</strain>
    </source>
</reference>
<keyword evidence="3" id="KW-0963">Cytoplasm</keyword>